<dbReference type="Pfam" id="PF00147">
    <property type="entry name" value="Fibrinogen_C"/>
    <property type="match status" value="1"/>
</dbReference>
<dbReference type="InterPro" id="IPR020837">
    <property type="entry name" value="Fibrinogen_CS"/>
</dbReference>
<keyword evidence="11" id="KW-1185">Reference proteome</keyword>
<dbReference type="PANTHER" id="PTHR47221">
    <property type="entry name" value="FIBRINOGEN ALPHA CHAIN"/>
    <property type="match status" value="1"/>
</dbReference>
<sequence length="432" mass="49231">MMHLLWIFVIISDNVQVFSMMPPQIAHRSRNNRSDAVVRDGSWRQSTTPTTNSYLADAAPSQLDYRLSRLERAFAERLESLRIDIKETNRRLQALEWQGADAHAKIDNIKNDLSTLSSADGKKSCELDQAKLQTKTENLSKGIQLLVANMRSLNVDIGAIRSNLSFLADNTRELRQTPEGSQLSEDIASYHQLSKKDFPKNCNEIVSRGYKVSKIYNVKPDGTNSTFLVMCDMETMGGGWTVIHNRFDGSEEFYRDWEEYKRGFGNLGGEFWLGLENIYLLTGNEVNELLVELEDLEHRRTQAHYETFSVGPEERGYPLHVLEGYKGDAGDSLIYHAGSKFSARDKDQDGWIEGNCAQAHGGAWWYRGCDTANLNGRYLKGELPDQYIYQGMYWAGFKGPKYSLLKARMLIRPKNDESEIRNLRSAISPRNI</sequence>
<dbReference type="SMART" id="SM00186">
    <property type="entry name" value="FBG"/>
    <property type="match status" value="1"/>
</dbReference>
<dbReference type="FunFam" id="3.90.215.10:FF:000001">
    <property type="entry name" value="Tenascin isoform 1"/>
    <property type="match status" value="1"/>
</dbReference>
<keyword evidence="4" id="KW-0175">Coiled coil</keyword>
<dbReference type="InParanoid" id="A0A1W4WIT3"/>
<comment type="function">
    <text evidence="7">Lectin involved in innate immunity. Agglutinates all types of human erythrocytes, Gram-positive and Gram-negative bacteria. Has a stronger agglutinating activity towards Gram-negative bacteria than towards Gram-positive bacteria. Specifically recognizes acetyl group-containing substances on agglutinated cells. The hemagglutinating activity was inhibited by EDTA, acetyl group-containing mono- and disaccharides, N-acetyl derivatives of amino acids, other acetyl group-containing substances, propionamide and benzamide. Enhances the antimicrobial activity of big defensin against Gram-positive bacteria but not against Gram-negative bacteria.</text>
</comment>
<dbReference type="AlphaFoldDB" id="A0A1W4WIT3"/>
<dbReference type="FunCoup" id="A0A1W4WIT3">
    <property type="interactions" value="25"/>
</dbReference>
<feature type="compositionally biased region" description="Basic and acidic residues" evidence="8">
    <location>
        <begin position="32"/>
        <end position="42"/>
    </location>
</feature>
<evidence type="ECO:0000256" key="9">
    <source>
        <dbReference type="SAM" id="SignalP"/>
    </source>
</evidence>
<dbReference type="GO" id="GO:0030246">
    <property type="term" value="F:carbohydrate binding"/>
    <property type="evidence" value="ECO:0007669"/>
    <property type="project" value="UniProtKB-ARBA"/>
</dbReference>
<dbReference type="GO" id="GO:0005577">
    <property type="term" value="C:fibrinogen complex"/>
    <property type="evidence" value="ECO:0007669"/>
    <property type="project" value="TreeGrafter"/>
</dbReference>
<reference evidence="12" key="1">
    <citation type="submission" date="2025-08" db="UniProtKB">
        <authorList>
            <consortium name="RefSeq"/>
        </authorList>
    </citation>
    <scope>IDENTIFICATION</scope>
    <source>
        <tissue evidence="12">Entire body</tissue>
    </source>
</reference>
<gene>
    <name evidence="12" type="primary">LOC108733324</name>
</gene>
<dbReference type="STRING" id="224129.A0A1W4WIT3"/>
<organism evidence="11 12">
    <name type="scientific">Agrilus planipennis</name>
    <name type="common">Emerald ash borer</name>
    <name type="synonym">Agrilus marcopoli</name>
    <dbReference type="NCBI Taxonomy" id="224129"/>
    <lineage>
        <taxon>Eukaryota</taxon>
        <taxon>Metazoa</taxon>
        <taxon>Ecdysozoa</taxon>
        <taxon>Arthropoda</taxon>
        <taxon>Hexapoda</taxon>
        <taxon>Insecta</taxon>
        <taxon>Pterygota</taxon>
        <taxon>Neoptera</taxon>
        <taxon>Endopterygota</taxon>
        <taxon>Coleoptera</taxon>
        <taxon>Polyphaga</taxon>
        <taxon>Elateriformia</taxon>
        <taxon>Buprestoidea</taxon>
        <taxon>Buprestidae</taxon>
        <taxon>Agrilinae</taxon>
        <taxon>Agrilus</taxon>
    </lineage>
</organism>
<dbReference type="NCBIfam" id="NF040941">
    <property type="entry name" value="GGGWT_bact"/>
    <property type="match status" value="1"/>
</dbReference>
<dbReference type="GeneID" id="108733324"/>
<keyword evidence="5" id="KW-1015">Disulfide bond</keyword>
<dbReference type="SUPFAM" id="SSF56496">
    <property type="entry name" value="Fibrinogen C-terminal domain-like"/>
    <property type="match status" value="1"/>
</dbReference>
<dbReference type="PANTHER" id="PTHR47221:SF6">
    <property type="entry name" value="FIBRINOGEN ALPHA CHAIN"/>
    <property type="match status" value="1"/>
</dbReference>
<dbReference type="InterPro" id="IPR014716">
    <property type="entry name" value="Fibrinogen_a/b/g_C_1"/>
</dbReference>
<evidence type="ECO:0000313" key="11">
    <source>
        <dbReference type="Proteomes" id="UP000192223"/>
    </source>
</evidence>
<evidence type="ECO:0000256" key="1">
    <source>
        <dbReference type="ARBA" id="ARBA00004613"/>
    </source>
</evidence>
<evidence type="ECO:0000259" key="10">
    <source>
        <dbReference type="PROSITE" id="PS51406"/>
    </source>
</evidence>
<dbReference type="InterPro" id="IPR037579">
    <property type="entry name" value="FIB_ANG-like"/>
</dbReference>
<dbReference type="GO" id="GO:0005201">
    <property type="term" value="F:extracellular matrix structural constituent"/>
    <property type="evidence" value="ECO:0007669"/>
    <property type="project" value="TreeGrafter"/>
</dbReference>
<dbReference type="RefSeq" id="XP_018319930.1">
    <property type="nucleotide sequence ID" value="XM_018464428.2"/>
</dbReference>
<accession>A0A1W4WIT3</accession>
<dbReference type="Gene3D" id="3.90.215.10">
    <property type="entry name" value="Gamma Fibrinogen, chain A, domain 1"/>
    <property type="match status" value="1"/>
</dbReference>
<dbReference type="InterPro" id="IPR036056">
    <property type="entry name" value="Fibrinogen-like_C"/>
</dbReference>
<dbReference type="PROSITE" id="PS00514">
    <property type="entry name" value="FIBRINOGEN_C_1"/>
    <property type="match status" value="1"/>
</dbReference>
<dbReference type="KEGG" id="apln:108733324"/>
<feature type="region of interest" description="Disordered" evidence="8">
    <location>
        <begin position="29"/>
        <end position="52"/>
    </location>
</feature>
<dbReference type="InterPro" id="IPR002181">
    <property type="entry name" value="Fibrinogen_a/b/g_C_dom"/>
</dbReference>
<keyword evidence="2" id="KW-0964">Secreted</keyword>
<feature type="signal peptide" evidence="9">
    <location>
        <begin position="1"/>
        <end position="17"/>
    </location>
</feature>
<name>A0A1W4WIT3_AGRPL</name>
<evidence type="ECO:0000256" key="5">
    <source>
        <dbReference type="ARBA" id="ARBA00023157"/>
    </source>
</evidence>
<dbReference type="PROSITE" id="PS51406">
    <property type="entry name" value="FIBRINOGEN_C_2"/>
    <property type="match status" value="1"/>
</dbReference>
<dbReference type="Proteomes" id="UP000192223">
    <property type="component" value="Unplaced"/>
</dbReference>
<evidence type="ECO:0000256" key="2">
    <source>
        <dbReference type="ARBA" id="ARBA00022525"/>
    </source>
</evidence>
<keyword evidence="3 9" id="KW-0732">Signal</keyword>
<protein>
    <submittedName>
        <fullName evidence="12">Techylectin-5B-like</fullName>
    </submittedName>
</protein>
<dbReference type="GO" id="GO:0030674">
    <property type="term" value="F:protein-macromolecule adaptor activity"/>
    <property type="evidence" value="ECO:0007669"/>
    <property type="project" value="TreeGrafter"/>
</dbReference>
<proteinExistence type="predicted"/>
<evidence type="ECO:0000256" key="6">
    <source>
        <dbReference type="ARBA" id="ARBA00023180"/>
    </source>
</evidence>
<evidence type="ECO:0000256" key="4">
    <source>
        <dbReference type="ARBA" id="ARBA00023054"/>
    </source>
</evidence>
<comment type="subcellular location">
    <subcellularLocation>
        <location evidence="1">Secreted</location>
    </subcellularLocation>
</comment>
<evidence type="ECO:0000313" key="12">
    <source>
        <dbReference type="RefSeq" id="XP_018319930.1"/>
    </source>
</evidence>
<dbReference type="OrthoDB" id="6350391at2759"/>
<evidence type="ECO:0000256" key="3">
    <source>
        <dbReference type="ARBA" id="ARBA00022729"/>
    </source>
</evidence>
<keyword evidence="6" id="KW-0325">Glycoprotein</keyword>
<feature type="chain" id="PRO_5010729086" evidence="9">
    <location>
        <begin position="18"/>
        <end position="432"/>
    </location>
</feature>
<dbReference type="CDD" id="cd00087">
    <property type="entry name" value="FReD"/>
    <property type="match status" value="1"/>
</dbReference>
<dbReference type="GO" id="GO:0034116">
    <property type="term" value="P:positive regulation of heterotypic cell-cell adhesion"/>
    <property type="evidence" value="ECO:0007669"/>
    <property type="project" value="TreeGrafter"/>
</dbReference>
<evidence type="ECO:0000256" key="7">
    <source>
        <dbReference type="ARBA" id="ARBA00053344"/>
    </source>
</evidence>
<feature type="domain" description="Fibrinogen C-terminal" evidence="10">
    <location>
        <begin position="193"/>
        <end position="415"/>
    </location>
</feature>
<feature type="compositionally biased region" description="Polar residues" evidence="8">
    <location>
        <begin position="43"/>
        <end position="52"/>
    </location>
</feature>
<evidence type="ECO:0000256" key="8">
    <source>
        <dbReference type="SAM" id="MobiDB-lite"/>
    </source>
</evidence>